<organism evidence="1">
    <name type="scientific">Arundo donax</name>
    <name type="common">Giant reed</name>
    <name type="synonym">Donax arundinaceus</name>
    <dbReference type="NCBI Taxonomy" id="35708"/>
    <lineage>
        <taxon>Eukaryota</taxon>
        <taxon>Viridiplantae</taxon>
        <taxon>Streptophyta</taxon>
        <taxon>Embryophyta</taxon>
        <taxon>Tracheophyta</taxon>
        <taxon>Spermatophyta</taxon>
        <taxon>Magnoliopsida</taxon>
        <taxon>Liliopsida</taxon>
        <taxon>Poales</taxon>
        <taxon>Poaceae</taxon>
        <taxon>PACMAD clade</taxon>
        <taxon>Arundinoideae</taxon>
        <taxon>Arundineae</taxon>
        <taxon>Arundo</taxon>
    </lineage>
</organism>
<dbReference type="EMBL" id="GBRH01220870">
    <property type="protein sequence ID" value="JAD77025.1"/>
    <property type="molecule type" value="Transcribed_RNA"/>
</dbReference>
<dbReference type="AlphaFoldDB" id="A0A0A9CUF4"/>
<accession>A0A0A9CUF4</accession>
<proteinExistence type="predicted"/>
<evidence type="ECO:0000313" key="1">
    <source>
        <dbReference type="EMBL" id="JAD77025.1"/>
    </source>
</evidence>
<name>A0A0A9CUF4_ARUDO</name>
<protein>
    <submittedName>
        <fullName evidence="1">Uncharacterized protein</fullName>
    </submittedName>
</protein>
<reference evidence="1" key="2">
    <citation type="journal article" date="2015" name="Data Brief">
        <title>Shoot transcriptome of the giant reed, Arundo donax.</title>
        <authorList>
            <person name="Barrero R.A."/>
            <person name="Guerrero F.D."/>
            <person name="Moolhuijzen P."/>
            <person name="Goolsby J.A."/>
            <person name="Tidwell J."/>
            <person name="Bellgard S.E."/>
            <person name="Bellgard M.I."/>
        </authorList>
    </citation>
    <scope>NUCLEOTIDE SEQUENCE</scope>
    <source>
        <tissue evidence="1">Shoot tissue taken approximately 20 cm above the soil surface</tissue>
    </source>
</reference>
<sequence length="67" mass="7910">MITLHVLLFCTRCGVPQRSMFISSSLNRLVHIVFFPLWYKAPVFFMCCIETYFSHCSCAPNIYISYY</sequence>
<reference evidence="1" key="1">
    <citation type="submission" date="2014-09" db="EMBL/GenBank/DDBJ databases">
        <authorList>
            <person name="Magalhaes I.L.F."/>
            <person name="Oliveira U."/>
            <person name="Santos F.R."/>
            <person name="Vidigal T.H.D.A."/>
            <person name="Brescovit A.D."/>
            <person name="Santos A.J."/>
        </authorList>
    </citation>
    <scope>NUCLEOTIDE SEQUENCE</scope>
    <source>
        <tissue evidence="1">Shoot tissue taken approximately 20 cm above the soil surface</tissue>
    </source>
</reference>